<evidence type="ECO:0000256" key="3">
    <source>
        <dbReference type="ARBA" id="ARBA00022525"/>
    </source>
</evidence>
<gene>
    <name evidence="6" type="primary">tssI</name>
    <name evidence="6" type="ORF">JHX87_00150</name>
</gene>
<dbReference type="Proteomes" id="UP001219349">
    <property type="component" value="Chromosome"/>
</dbReference>
<dbReference type="PANTHER" id="PTHR32305">
    <property type="match status" value="1"/>
</dbReference>
<feature type="domain" description="Gp5/Type VI secretion system Vgr C-terminal trimerisation" evidence="5">
    <location>
        <begin position="482"/>
        <end position="561"/>
    </location>
</feature>
<feature type="domain" description="Gp5/Type VI secretion system Vgr protein OB-fold" evidence="4">
    <location>
        <begin position="395"/>
        <end position="462"/>
    </location>
</feature>
<dbReference type="Pfam" id="PF04717">
    <property type="entry name" value="Phage_base_V"/>
    <property type="match status" value="1"/>
</dbReference>
<dbReference type="NCBIfam" id="TIGR03361">
    <property type="entry name" value="VI_Rhs_Vgr"/>
    <property type="match status" value="1"/>
</dbReference>
<dbReference type="InterPro" id="IPR006531">
    <property type="entry name" value="Gp5/Vgr_OB"/>
</dbReference>
<dbReference type="Gene3D" id="2.40.50.230">
    <property type="entry name" value="Gp5 N-terminal domain"/>
    <property type="match status" value="1"/>
</dbReference>
<name>A0ABY7SL86_9RHOB</name>
<comment type="subcellular location">
    <subcellularLocation>
        <location evidence="1">Secreted</location>
    </subcellularLocation>
</comment>
<dbReference type="PANTHER" id="PTHR32305:SF15">
    <property type="entry name" value="PROTEIN RHSA-RELATED"/>
    <property type="match status" value="1"/>
</dbReference>
<dbReference type="Gene3D" id="4.10.220.110">
    <property type="match status" value="1"/>
</dbReference>
<evidence type="ECO:0000259" key="5">
    <source>
        <dbReference type="Pfam" id="PF22178"/>
    </source>
</evidence>
<evidence type="ECO:0000259" key="4">
    <source>
        <dbReference type="Pfam" id="PF04717"/>
    </source>
</evidence>
<dbReference type="InterPro" id="IPR006533">
    <property type="entry name" value="T6SS_Vgr_RhsGE"/>
</dbReference>
<evidence type="ECO:0000313" key="6">
    <source>
        <dbReference type="EMBL" id="WCR07313.1"/>
    </source>
</evidence>
<dbReference type="SUPFAM" id="SSF69279">
    <property type="entry name" value="Phage tail proteins"/>
    <property type="match status" value="2"/>
</dbReference>
<evidence type="ECO:0000256" key="2">
    <source>
        <dbReference type="ARBA" id="ARBA00005558"/>
    </source>
</evidence>
<dbReference type="Pfam" id="PF05954">
    <property type="entry name" value="Phage_GPD"/>
    <property type="match status" value="1"/>
</dbReference>
<proteinExistence type="inferred from homology"/>
<reference evidence="6 7" key="1">
    <citation type="submission" date="2021-01" db="EMBL/GenBank/DDBJ databases">
        <title>Biogeographic distribution of Paracoccus.</title>
        <authorList>
            <person name="Hollensteiner J."/>
            <person name="Leineberger J."/>
            <person name="Brinkhoff T."/>
            <person name="Daniel R."/>
        </authorList>
    </citation>
    <scope>NUCLEOTIDE SEQUENCE [LARGE SCALE GENOMIC DNA]</scope>
    <source>
        <strain evidence="6 7">KCTC 22803</strain>
    </source>
</reference>
<dbReference type="Gene3D" id="3.55.50.10">
    <property type="entry name" value="Baseplate protein-like domains"/>
    <property type="match status" value="1"/>
</dbReference>
<dbReference type="InterPro" id="IPR054030">
    <property type="entry name" value="Gp5_Vgr_C"/>
</dbReference>
<sequence length="812" mass="88156">MTAEGDFIQAERILRIDSALGADVLLAQKLHWREAISELFEGRVSLRSKSPDLTPQDLLGKPVDLRLELGGGQWRQWNAIVTDLRAGPRQSRGLRHYELILRPDLWLLSQRSDCRIWLDMSALEVAQTLMSEHGIAAPRTGGVTDPVPPQHYSVQWNETDLAYLTRRLEEDGLFFWWSHEEGAHRLHIASHASGYLGGEDVRFAHGSTDRNHINRFETTFRYIPGAHAGGDWNFQTPGHVPGGVSPGLINLPRNGGYERYEYPVQAGYGPGGRASDGIEDGAVERVARLRMQADEAEHARVEGSSNVRTLAAGSRLTPYDVANPDNVFAPHVILAIEHEVTDTSYESVENQPEYVNRFLALPADVPATPRRVTPQPRIDGTQVAIVAGPAGEEIHPDEYGRVKLWFPWDRRARKDGSDTCWVRVTQNWAGAGWGGQVIPRIGMEVMVSYLDGDPDRPVVTGVVPNARQKVPYPLPANKTKMVMRSNTHKGQGFNEISFEDETGQENIALHAQKDQTLKVLNNRMKRVDNDQVESVGSNKSIEIGSNHQERIGGSMNLTVGGGKLGLFAALAGIAGQATKDAMNVAEEAGDPSIPAFLGGVVAATVGGEIASSPLISAFDGAGQNKAVAGAEQVGTGTALGGVLSAIMPVSGVMNTLVEKFKADTIGLARTEQIGLFKNTMVGSVRNTTIGQKEFTKVGVEQRLQVGKTKTVDVGEEYTTHTGQRAAHSSGKLYQISSEEKFEGTSRVWEIKADDTLLLSAPGGYVEINKSGVRIRGLKVLIEGNAIDFKSGGPGEGSKCLRAMAKSATPFVR</sequence>
<organism evidence="6 7">
    <name type="scientific">Paracoccus fistulariae</name>
    <dbReference type="NCBI Taxonomy" id="658446"/>
    <lineage>
        <taxon>Bacteria</taxon>
        <taxon>Pseudomonadati</taxon>
        <taxon>Pseudomonadota</taxon>
        <taxon>Alphaproteobacteria</taxon>
        <taxon>Rhodobacterales</taxon>
        <taxon>Paracoccaceae</taxon>
        <taxon>Paracoccus</taxon>
    </lineage>
</organism>
<dbReference type="EMBL" id="CP067136">
    <property type="protein sequence ID" value="WCR07313.1"/>
    <property type="molecule type" value="Genomic_DNA"/>
</dbReference>
<dbReference type="Gene3D" id="2.30.110.50">
    <property type="match status" value="1"/>
</dbReference>
<keyword evidence="7" id="KW-1185">Reference proteome</keyword>
<dbReference type="InterPro" id="IPR037026">
    <property type="entry name" value="Vgr_OB-fold_dom_sf"/>
</dbReference>
<keyword evidence="3" id="KW-0964">Secreted</keyword>
<comment type="similarity">
    <text evidence="2">Belongs to the VgrG protein family.</text>
</comment>
<dbReference type="Pfam" id="PF22178">
    <property type="entry name" value="Gp5_trimer_C"/>
    <property type="match status" value="1"/>
</dbReference>
<evidence type="ECO:0000313" key="7">
    <source>
        <dbReference type="Proteomes" id="UP001219349"/>
    </source>
</evidence>
<accession>A0ABY7SL86</accession>
<dbReference type="NCBIfam" id="TIGR01646">
    <property type="entry name" value="vgr_GE"/>
    <property type="match status" value="1"/>
</dbReference>
<evidence type="ECO:0000256" key="1">
    <source>
        <dbReference type="ARBA" id="ARBA00004613"/>
    </source>
</evidence>
<protein>
    <submittedName>
        <fullName evidence="6">Type VI secretion system tip protein VgrG</fullName>
    </submittedName>
</protein>
<dbReference type="SUPFAM" id="SSF69255">
    <property type="entry name" value="gp5 N-terminal domain-like"/>
    <property type="match status" value="1"/>
</dbReference>
<dbReference type="SUPFAM" id="SSF69349">
    <property type="entry name" value="Phage fibre proteins"/>
    <property type="match status" value="1"/>
</dbReference>
<dbReference type="InterPro" id="IPR050708">
    <property type="entry name" value="T6SS_VgrG/RHS"/>
</dbReference>
<dbReference type="RefSeq" id="WP_272833780.1">
    <property type="nucleotide sequence ID" value="NZ_CP067136.1"/>
</dbReference>
<dbReference type="InterPro" id="IPR017847">
    <property type="entry name" value="T6SS_RhsGE_Vgr_subset"/>
</dbReference>